<dbReference type="EMBL" id="FCOK02000056">
    <property type="protein sequence ID" value="SAP34797.1"/>
    <property type="molecule type" value="Genomic_DNA"/>
</dbReference>
<dbReference type="SUPFAM" id="SSF46689">
    <property type="entry name" value="Homeodomain-like"/>
    <property type="match status" value="1"/>
</dbReference>
<dbReference type="PROSITE" id="PS50977">
    <property type="entry name" value="HTH_TETR_2"/>
    <property type="match status" value="1"/>
</dbReference>
<dbReference type="Gene3D" id="1.10.357.10">
    <property type="entry name" value="Tetracycline Repressor, domain 2"/>
    <property type="match status" value="1"/>
</dbReference>
<protein>
    <submittedName>
        <fullName evidence="6">TetR family transcriptional regulator</fullName>
    </submittedName>
</protein>
<reference evidence="6 7" key="1">
    <citation type="submission" date="2016-01" db="EMBL/GenBank/DDBJ databases">
        <authorList>
            <person name="McClelland M."/>
            <person name="Jain A."/>
            <person name="Saraogi P."/>
            <person name="Mendelson R."/>
            <person name="Westerman R."/>
            <person name="SanMiguel P."/>
            <person name="Csonka L."/>
        </authorList>
    </citation>
    <scope>NUCLEOTIDE SEQUENCE [LARGE SCALE GENOMIC DNA]</scope>
    <source>
        <strain evidence="6">LMG 27134</strain>
    </source>
</reference>
<evidence type="ECO:0000256" key="3">
    <source>
        <dbReference type="ARBA" id="ARBA00023163"/>
    </source>
</evidence>
<feature type="domain" description="HTH tetR-type" evidence="5">
    <location>
        <begin position="9"/>
        <end position="69"/>
    </location>
</feature>
<dbReference type="InterPro" id="IPR001647">
    <property type="entry name" value="HTH_TetR"/>
</dbReference>
<evidence type="ECO:0000259" key="5">
    <source>
        <dbReference type="PROSITE" id="PS50977"/>
    </source>
</evidence>
<dbReference type="AlphaFoldDB" id="A0A163USX1"/>
<dbReference type="PRINTS" id="PR00455">
    <property type="entry name" value="HTHTETR"/>
</dbReference>
<feature type="DNA-binding region" description="H-T-H motif" evidence="4">
    <location>
        <begin position="32"/>
        <end position="51"/>
    </location>
</feature>
<keyword evidence="2 4" id="KW-0238">DNA-binding</keyword>
<keyword evidence="1" id="KW-0805">Transcription regulation</keyword>
<accession>A0A163USX1</accession>
<dbReference type="OrthoDB" id="9798857at2"/>
<dbReference type="PANTHER" id="PTHR47506">
    <property type="entry name" value="TRANSCRIPTIONAL REGULATORY PROTEIN"/>
    <property type="match status" value="1"/>
</dbReference>
<organism evidence="6 7">
    <name type="scientific">Caballeronia udeis</name>
    <dbReference type="NCBI Taxonomy" id="1232866"/>
    <lineage>
        <taxon>Bacteria</taxon>
        <taxon>Pseudomonadati</taxon>
        <taxon>Pseudomonadota</taxon>
        <taxon>Betaproteobacteria</taxon>
        <taxon>Burkholderiales</taxon>
        <taxon>Burkholderiaceae</taxon>
        <taxon>Caballeronia</taxon>
    </lineage>
</organism>
<dbReference type="Gene3D" id="1.10.10.60">
    <property type="entry name" value="Homeodomain-like"/>
    <property type="match status" value="1"/>
</dbReference>
<keyword evidence="3" id="KW-0804">Transcription</keyword>
<dbReference type="GO" id="GO:0003677">
    <property type="term" value="F:DNA binding"/>
    <property type="evidence" value="ECO:0007669"/>
    <property type="project" value="UniProtKB-UniRule"/>
</dbReference>
<proteinExistence type="predicted"/>
<evidence type="ECO:0000256" key="1">
    <source>
        <dbReference type="ARBA" id="ARBA00023015"/>
    </source>
</evidence>
<dbReference type="InterPro" id="IPR036271">
    <property type="entry name" value="Tet_transcr_reg_TetR-rel_C_sf"/>
</dbReference>
<gene>
    <name evidence="6" type="ORF">AWB69_06354</name>
</gene>
<name>A0A163USX1_9BURK</name>
<dbReference type="RefSeq" id="WP_062090628.1">
    <property type="nucleotide sequence ID" value="NZ_FCOK02000056.1"/>
</dbReference>
<dbReference type="InterPro" id="IPR009057">
    <property type="entry name" value="Homeodomain-like_sf"/>
</dbReference>
<dbReference type="SUPFAM" id="SSF48498">
    <property type="entry name" value="Tetracyclin repressor-like, C-terminal domain"/>
    <property type="match status" value="1"/>
</dbReference>
<dbReference type="PANTHER" id="PTHR47506:SF7">
    <property type="entry name" value="TRANSCRIPTIONAL REGULATORY PROTEIN"/>
    <property type="match status" value="1"/>
</dbReference>
<evidence type="ECO:0000313" key="6">
    <source>
        <dbReference type="EMBL" id="SAP34797.1"/>
    </source>
</evidence>
<sequence>MGHSQAEKAATHQRIVDVAARRFRELGLDGIGVADVMKEAGMTVGGFYKHFESRDELVTEALEVAFKSLDVWEARAENLPQAVRDYLSEAHRDAPGQGCALGALLGDVGRSNDATREVFTERVKRNLAFSEGLLDIADPAERRARAILQMSACLGAIGLARAVSDPALSKEILDGVAGQLAPLLPGPGN</sequence>
<dbReference type="Pfam" id="PF00440">
    <property type="entry name" value="TetR_N"/>
    <property type="match status" value="1"/>
</dbReference>
<evidence type="ECO:0000256" key="2">
    <source>
        <dbReference type="ARBA" id="ARBA00023125"/>
    </source>
</evidence>
<evidence type="ECO:0000313" key="7">
    <source>
        <dbReference type="Proteomes" id="UP000054683"/>
    </source>
</evidence>
<evidence type="ECO:0000256" key="4">
    <source>
        <dbReference type="PROSITE-ProRule" id="PRU00335"/>
    </source>
</evidence>
<dbReference type="Proteomes" id="UP000054683">
    <property type="component" value="Unassembled WGS sequence"/>
</dbReference>